<feature type="region of interest" description="Disordered" evidence="1">
    <location>
        <begin position="116"/>
        <end position="154"/>
    </location>
</feature>
<dbReference type="Proteomes" id="UP001160390">
    <property type="component" value="Unassembled WGS sequence"/>
</dbReference>
<organism evidence="2 3">
    <name type="scientific">Clonostachys chloroleuca</name>
    <dbReference type="NCBI Taxonomy" id="1926264"/>
    <lineage>
        <taxon>Eukaryota</taxon>
        <taxon>Fungi</taxon>
        <taxon>Dikarya</taxon>
        <taxon>Ascomycota</taxon>
        <taxon>Pezizomycotina</taxon>
        <taxon>Sordariomycetes</taxon>
        <taxon>Hypocreomycetidae</taxon>
        <taxon>Hypocreales</taxon>
        <taxon>Bionectriaceae</taxon>
        <taxon>Clonostachys</taxon>
    </lineage>
</organism>
<reference evidence="2" key="1">
    <citation type="submission" date="2023-01" db="EMBL/GenBank/DDBJ databases">
        <authorList>
            <person name="Piombo E."/>
        </authorList>
    </citation>
    <scope>NUCLEOTIDE SEQUENCE</scope>
</reference>
<evidence type="ECO:0000313" key="3">
    <source>
        <dbReference type="Proteomes" id="UP001160390"/>
    </source>
</evidence>
<evidence type="ECO:0000256" key="1">
    <source>
        <dbReference type="SAM" id="MobiDB-lite"/>
    </source>
</evidence>
<protein>
    <submittedName>
        <fullName evidence="2">Uncharacterized protein</fullName>
    </submittedName>
</protein>
<comment type="caution">
    <text evidence="2">The sequence shown here is derived from an EMBL/GenBank/DDBJ whole genome shotgun (WGS) entry which is preliminary data.</text>
</comment>
<sequence>MFFHKGRLRRDSLEDKAFMALNISMTTRIDKDTVEADLAMSLLNISQPISGKSAEQWWNRDRCWKEIWGPSGFDSSQTNIGTNDKVADEKPPANQDFVSLARLALHDVMVRRVKGESGGRKTIGDKVDPEELDGDEGLGHAKGGSKEDGNNLTNVGRDEVADKLLGVVLLAGTEVIKFTSSIALALEVFMLRENTNLSADALCSVSVVSSDNNDPDTGFLALADRARNFLSGGVKHPDQPNKSHVLLELKILLGCLGCLRKRILGGVVNGGESNYA</sequence>
<keyword evidence="3" id="KW-1185">Reference proteome</keyword>
<feature type="compositionally biased region" description="Basic and acidic residues" evidence="1">
    <location>
        <begin position="116"/>
        <end position="129"/>
    </location>
</feature>
<dbReference type="AlphaFoldDB" id="A0AA35MJL4"/>
<proteinExistence type="predicted"/>
<dbReference type="EMBL" id="CABFNP030001299">
    <property type="protein sequence ID" value="CAI6098173.1"/>
    <property type="molecule type" value="Genomic_DNA"/>
</dbReference>
<gene>
    <name evidence="2" type="ORF">CCHLO57077_00002152</name>
</gene>
<accession>A0AA35MJL4</accession>
<name>A0AA35MJL4_9HYPO</name>
<evidence type="ECO:0000313" key="2">
    <source>
        <dbReference type="EMBL" id="CAI6098173.1"/>
    </source>
</evidence>